<dbReference type="InterPro" id="IPR051122">
    <property type="entry name" value="SDR_DHRS6-like"/>
</dbReference>
<feature type="transmembrane region" description="Helical" evidence="4">
    <location>
        <begin position="12"/>
        <end position="30"/>
    </location>
</feature>
<dbReference type="PANTHER" id="PTHR43477:SF1">
    <property type="entry name" value="DIHYDROANTICAPSIN 7-DEHYDROGENASE"/>
    <property type="match status" value="1"/>
</dbReference>
<dbReference type="PRINTS" id="PR00081">
    <property type="entry name" value="GDHRDH"/>
</dbReference>
<organism evidence="5 6">
    <name type="scientific">Massariosphaeria phaeospora</name>
    <dbReference type="NCBI Taxonomy" id="100035"/>
    <lineage>
        <taxon>Eukaryota</taxon>
        <taxon>Fungi</taxon>
        <taxon>Dikarya</taxon>
        <taxon>Ascomycota</taxon>
        <taxon>Pezizomycotina</taxon>
        <taxon>Dothideomycetes</taxon>
        <taxon>Pleosporomycetidae</taxon>
        <taxon>Pleosporales</taxon>
        <taxon>Pleosporales incertae sedis</taxon>
        <taxon>Massariosphaeria</taxon>
    </lineage>
</organism>
<keyword evidence="2" id="KW-0521">NADP</keyword>
<dbReference type="AlphaFoldDB" id="A0A7C8MKN9"/>
<sequence length="271" mass="28126">MAHTDRLTSSRILIFGGTSGIGFAVANLALSHSATVLISGSSQPKAAAKAALLHSFYPSLPASAISAHALDLLDTDNLETGLKALLDTATQHGREKLDHVVWTAGDALAQPKLQDVTFDAAVHGYKVRVLAPLALAKLLAAHPGVYMPRAATSSLTLTGGTNTAKPFPGWTMAAVWGGSVDGLARGLAVDLAPVRVNVVEPGAIRTELLEGLLGGMGEERAREMERGIGLLGEFGRPEDTAEAYAWLMRDRFVTGSAVSTDGGRLLAGAGI</sequence>
<keyword evidence="4" id="KW-0472">Membrane</keyword>
<name>A0A7C8MKN9_9PLEO</name>
<dbReference type="EMBL" id="JAADJZ010000016">
    <property type="protein sequence ID" value="KAF2869465.1"/>
    <property type="molecule type" value="Genomic_DNA"/>
</dbReference>
<comment type="similarity">
    <text evidence="1">Belongs to the short-chain dehydrogenases/reductases (SDR) family.</text>
</comment>
<evidence type="ECO:0000256" key="2">
    <source>
        <dbReference type="ARBA" id="ARBA00022857"/>
    </source>
</evidence>
<accession>A0A7C8MKN9</accession>
<keyword evidence="4" id="KW-1133">Transmembrane helix</keyword>
<dbReference type="SUPFAM" id="SSF51735">
    <property type="entry name" value="NAD(P)-binding Rossmann-fold domains"/>
    <property type="match status" value="1"/>
</dbReference>
<dbReference type="OrthoDB" id="294295at2759"/>
<evidence type="ECO:0000313" key="5">
    <source>
        <dbReference type="EMBL" id="KAF2869465.1"/>
    </source>
</evidence>
<proteinExistence type="inferred from homology"/>
<dbReference type="InterPro" id="IPR057571">
    <property type="entry name" value="SDR_PhqE-like"/>
</dbReference>
<evidence type="ECO:0000256" key="3">
    <source>
        <dbReference type="ARBA" id="ARBA00023002"/>
    </source>
</evidence>
<evidence type="ECO:0000256" key="1">
    <source>
        <dbReference type="ARBA" id="ARBA00006484"/>
    </source>
</evidence>
<dbReference type="Proteomes" id="UP000481861">
    <property type="component" value="Unassembled WGS sequence"/>
</dbReference>
<keyword evidence="4" id="KW-0812">Transmembrane</keyword>
<dbReference type="Gene3D" id="3.40.50.720">
    <property type="entry name" value="NAD(P)-binding Rossmann-like Domain"/>
    <property type="match status" value="1"/>
</dbReference>
<evidence type="ECO:0008006" key="7">
    <source>
        <dbReference type="Google" id="ProtNLM"/>
    </source>
</evidence>
<comment type="caution">
    <text evidence="5">The sequence shown here is derived from an EMBL/GenBank/DDBJ whole genome shotgun (WGS) entry which is preliminary data.</text>
</comment>
<dbReference type="Pfam" id="PF23441">
    <property type="entry name" value="SDR"/>
    <property type="match status" value="1"/>
</dbReference>
<keyword evidence="6" id="KW-1185">Reference proteome</keyword>
<reference evidence="5 6" key="1">
    <citation type="submission" date="2020-01" db="EMBL/GenBank/DDBJ databases">
        <authorList>
            <consortium name="DOE Joint Genome Institute"/>
            <person name="Haridas S."/>
            <person name="Albert R."/>
            <person name="Binder M."/>
            <person name="Bloem J."/>
            <person name="Labutti K."/>
            <person name="Salamov A."/>
            <person name="Andreopoulos B."/>
            <person name="Baker S.E."/>
            <person name="Barry K."/>
            <person name="Bills G."/>
            <person name="Bluhm B.H."/>
            <person name="Cannon C."/>
            <person name="Castanera R."/>
            <person name="Culley D.E."/>
            <person name="Daum C."/>
            <person name="Ezra D."/>
            <person name="Gonzalez J.B."/>
            <person name="Henrissat B."/>
            <person name="Kuo A."/>
            <person name="Liang C."/>
            <person name="Lipzen A."/>
            <person name="Lutzoni F."/>
            <person name="Magnuson J."/>
            <person name="Mondo S."/>
            <person name="Nolan M."/>
            <person name="Ohm R."/>
            <person name="Pangilinan J."/>
            <person name="Park H.-J.H."/>
            <person name="Ramirez L."/>
            <person name="Alfaro M."/>
            <person name="Sun H."/>
            <person name="Tritt A."/>
            <person name="Yoshinaga Y."/>
            <person name="Zwiers L.-H.L."/>
            <person name="Turgeon B.G."/>
            <person name="Goodwin S.B."/>
            <person name="Spatafora J.W."/>
            <person name="Crous P.W."/>
            <person name="Grigoriev I.V."/>
        </authorList>
    </citation>
    <scope>NUCLEOTIDE SEQUENCE [LARGE SCALE GENOMIC DNA]</scope>
    <source>
        <strain evidence="5 6">CBS 611.86</strain>
    </source>
</reference>
<keyword evidence="3" id="KW-0560">Oxidoreductase</keyword>
<evidence type="ECO:0000256" key="4">
    <source>
        <dbReference type="SAM" id="Phobius"/>
    </source>
</evidence>
<gene>
    <name evidence="5" type="ORF">BDV95DRAFT_498652</name>
</gene>
<dbReference type="GO" id="GO:0016491">
    <property type="term" value="F:oxidoreductase activity"/>
    <property type="evidence" value="ECO:0007669"/>
    <property type="project" value="UniProtKB-KW"/>
</dbReference>
<evidence type="ECO:0000313" key="6">
    <source>
        <dbReference type="Proteomes" id="UP000481861"/>
    </source>
</evidence>
<dbReference type="InterPro" id="IPR002347">
    <property type="entry name" value="SDR_fam"/>
</dbReference>
<dbReference type="PANTHER" id="PTHR43477">
    <property type="entry name" value="DIHYDROANTICAPSIN 7-DEHYDROGENASE"/>
    <property type="match status" value="1"/>
</dbReference>
<dbReference type="InterPro" id="IPR036291">
    <property type="entry name" value="NAD(P)-bd_dom_sf"/>
</dbReference>
<protein>
    <recommendedName>
        <fullName evidence="7">NAD(P)-binding protein</fullName>
    </recommendedName>
</protein>